<evidence type="ECO:0000256" key="7">
    <source>
        <dbReference type="ARBA" id="ARBA00022842"/>
    </source>
</evidence>
<name>A0A6J7SZY0_9ZZZZ</name>
<dbReference type="NCBIfam" id="NF045515">
    <property type="entry name" value="Glp_gephyrin"/>
    <property type="match status" value="1"/>
</dbReference>
<evidence type="ECO:0000256" key="2">
    <source>
        <dbReference type="ARBA" id="ARBA00005046"/>
    </source>
</evidence>
<dbReference type="CDD" id="cd00887">
    <property type="entry name" value="MoeA"/>
    <property type="match status" value="1"/>
</dbReference>
<reference evidence="12" key="1">
    <citation type="submission" date="2020-05" db="EMBL/GenBank/DDBJ databases">
        <authorList>
            <person name="Chiriac C."/>
            <person name="Salcher M."/>
            <person name="Ghai R."/>
            <person name="Kavagutti S V."/>
        </authorList>
    </citation>
    <scope>NUCLEOTIDE SEQUENCE</scope>
</reference>
<dbReference type="Pfam" id="PF00994">
    <property type="entry name" value="MoCF_biosynth"/>
    <property type="match status" value="1"/>
</dbReference>
<evidence type="ECO:0000256" key="4">
    <source>
        <dbReference type="ARBA" id="ARBA00022505"/>
    </source>
</evidence>
<dbReference type="GO" id="GO:0005829">
    <property type="term" value="C:cytosol"/>
    <property type="evidence" value="ECO:0007669"/>
    <property type="project" value="TreeGrafter"/>
</dbReference>
<evidence type="ECO:0000256" key="9">
    <source>
        <dbReference type="ARBA" id="ARBA00047317"/>
    </source>
</evidence>
<dbReference type="EC" id="2.10.1.1" evidence="3"/>
<keyword evidence="6" id="KW-0479">Metal-binding</keyword>
<sequence>MTPLHDVRAMVLARCAVGTPMRVARADAANCILAHDVVAAEQVPPFANTAVDGYAVRSVDIANVPVVLRVIGELAAGAAPTIAVTEGTAIRIMTGAPIPDGCDCVVMVEDTERVGTDSVNILKSVPVGAAIRAAGSDVAVGATVVSAGMRVTPMIEGVLASINATHVVVYPRVKVGVLSTGDELVDDGSPLALGQIRESNRTMLMRIVEEAGATAVDLGIIRDNEDDLEAALRNAVGAVGCDALVTSGGVSMGDYDIVKAVLSRIADMNWVQVAMKPAKPFAFGTLANPSGVQIPIFGLPGNPVSSLVSFELLARPALRTMMGFGTAAHRPEVLAISDDAVKRQPDGKVHFDRVHASWGSDGRVHVSRKSEQGSHQLATTAVANALMVVPDGNGLEAGDSVLITFLGADAGPTAAK</sequence>
<evidence type="ECO:0000313" key="12">
    <source>
        <dbReference type="EMBL" id="CAB5046919.1"/>
    </source>
</evidence>
<gene>
    <name evidence="11" type="ORF">UFOPK2870_00373</name>
    <name evidence="12" type="ORF">UFOPK4293_00462</name>
</gene>
<dbReference type="FunFam" id="2.170.190.11:FF:000001">
    <property type="entry name" value="Molybdopterin molybdenumtransferase"/>
    <property type="match status" value="1"/>
</dbReference>
<dbReference type="InterPro" id="IPR036688">
    <property type="entry name" value="MoeA_C_domain_IV_sf"/>
</dbReference>
<dbReference type="SUPFAM" id="SSF63867">
    <property type="entry name" value="MoeA C-terminal domain-like"/>
    <property type="match status" value="1"/>
</dbReference>
<evidence type="ECO:0000256" key="5">
    <source>
        <dbReference type="ARBA" id="ARBA00022679"/>
    </source>
</evidence>
<dbReference type="InterPro" id="IPR005110">
    <property type="entry name" value="MoeA_linker/N"/>
</dbReference>
<dbReference type="NCBIfam" id="TIGR00177">
    <property type="entry name" value="molyb_syn"/>
    <property type="match status" value="1"/>
</dbReference>
<dbReference type="GO" id="GO:0061599">
    <property type="term" value="F:molybdopterin molybdotransferase activity"/>
    <property type="evidence" value="ECO:0007669"/>
    <property type="project" value="UniProtKB-EC"/>
</dbReference>
<evidence type="ECO:0000256" key="8">
    <source>
        <dbReference type="ARBA" id="ARBA00023150"/>
    </source>
</evidence>
<evidence type="ECO:0000256" key="1">
    <source>
        <dbReference type="ARBA" id="ARBA00001946"/>
    </source>
</evidence>
<dbReference type="Pfam" id="PF03453">
    <property type="entry name" value="MoeA_N"/>
    <property type="match status" value="1"/>
</dbReference>
<dbReference type="InterPro" id="IPR005111">
    <property type="entry name" value="MoeA_C_domain_IV"/>
</dbReference>
<keyword evidence="4" id="KW-0500">Molybdenum</keyword>
<dbReference type="Gene3D" id="2.170.190.11">
    <property type="entry name" value="Molybdopterin biosynthesis moea protein, domain 3"/>
    <property type="match status" value="1"/>
</dbReference>
<dbReference type="SUPFAM" id="SSF53218">
    <property type="entry name" value="Molybdenum cofactor biosynthesis proteins"/>
    <property type="match status" value="1"/>
</dbReference>
<comment type="cofactor">
    <cofactor evidence="1">
        <name>Mg(2+)</name>
        <dbReference type="ChEBI" id="CHEBI:18420"/>
    </cofactor>
</comment>
<dbReference type="UniPathway" id="UPA00344"/>
<dbReference type="PANTHER" id="PTHR10192:SF5">
    <property type="entry name" value="GEPHYRIN"/>
    <property type="match status" value="1"/>
</dbReference>
<dbReference type="SMART" id="SM00852">
    <property type="entry name" value="MoCF_biosynth"/>
    <property type="match status" value="1"/>
</dbReference>
<dbReference type="FunFam" id="3.40.980.10:FF:000004">
    <property type="entry name" value="Molybdopterin molybdenumtransferase"/>
    <property type="match status" value="1"/>
</dbReference>
<evidence type="ECO:0000313" key="11">
    <source>
        <dbReference type="EMBL" id="CAB4756686.1"/>
    </source>
</evidence>
<dbReference type="EMBL" id="CAFBQH010000020">
    <property type="protein sequence ID" value="CAB5046919.1"/>
    <property type="molecule type" value="Genomic_DNA"/>
</dbReference>
<proteinExistence type="predicted"/>
<protein>
    <recommendedName>
        <fullName evidence="3">molybdopterin molybdotransferase</fullName>
        <ecNumber evidence="3">2.10.1.1</ecNumber>
    </recommendedName>
</protein>
<keyword evidence="8" id="KW-0501">Molybdenum cofactor biosynthesis</keyword>
<dbReference type="InterPro" id="IPR036135">
    <property type="entry name" value="MoeA_linker/N_sf"/>
</dbReference>
<accession>A0A6J7SZY0</accession>
<evidence type="ECO:0000256" key="3">
    <source>
        <dbReference type="ARBA" id="ARBA00013269"/>
    </source>
</evidence>
<evidence type="ECO:0000256" key="6">
    <source>
        <dbReference type="ARBA" id="ARBA00022723"/>
    </source>
</evidence>
<keyword evidence="5" id="KW-0808">Transferase</keyword>
<dbReference type="AlphaFoldDB" id="A0A6J7SZY0"/>
<dbReference type="SUPFAM" id="SSF63882">
    <property type="entry name" value="MoeA N-terminal region -like"/>
    <property type="match status" value="1"/>
</dbReference>
<dbReference type="InterPro" id="IPR038987">
    <property type="entry name" value="MoeA-like"/>
</dbReference>
<dbReference type="InterPro" id="IPR036425">
    <property type="entry name" value="MoaB/Mog-like_dom_sf"/>
</dbReference>
<dbReference type="Pfam" id="PF03454">
    <property type="entry name" value="MoeA_C"/>
    <property type="match status" value="1"/>
</dbReference>
<organism evidence="12">
    <name type="scientific">freshwater metagenome</name>
    <dbReference type="NCBI Taxonomy" id="449393"/>
    <lineage>
        <taxon>unclassified sequences</taxon>
        <taxon>metagenomes</taxon>
        <taxon>ecological metagenomes</taxon>
    </lineage>
</organism>
<dbReference type="Gene3D" id="3.90.105.10">
    <property type="entry name" value="Molybdopterin biosynthesis moea protein, domain 2"/>
    <property type="match status" value="1"/>
</dbReference>
<dbReference type="GO" id="GO:0006777">
    <property type="term" value="P:Mo-molybdopterin cofactor biosynthetic process"/>
    <property type="evidence" value="ECO:0007669"/>
    <property type="project" value="UniProtKB-KW"/>
</dbReference>
<feature type="domain" description="MoaB/Mog" evidence="10">
    <location>
        <begin position="176"/>
        <end position="320"/>
    </location>
</feature>
<dbReference type="EMBL" id="CAEZZL010000016">
    <property type="protein sequence ID" value="CAB4756686.1"/>
    <property type="molecule type" value="Genomic_DNA"/>
</dbReference>
<comment type="pathway">
    <text evidence="2">Cofactor biosynthesis; molybdopterin biosynthesis.</text>
</comment>
<dbReference type="Gene3D" id="3.40.980.10">
    <property type="entry name" value="MoaB/Mog-like domain"/>
    <property type="match status" value="1"/>
</dbReference>
<keyword evidence="7" id="KW-0460">Magnesium</keyword>
<evidence type="ECO:0000259" key="10">
    <source>
        <dbReference type="SMART" id="SM00852"/>
    </source>
</evidence>
<dbReference type="InterPro" id="IPR001453">
    <property type="entry name" value="MoaB/Mog_dom"/>
</dbReference>
<comment type="catalytic activity">
    <reaction evidence="9">
        <text>adenylyl-molybdopterin + molybdate = Mo-molybdopterin + AMP + H(+)</text>
        <dbReference type="Rhea" id="RHEA:35047"/>
        <dbReference type="ChEBI" id="CHEBI:15378"/>
        <dbReference type="ChEBI" id="CHEBI:36264"/>
        <dbReference type="ChEBI" id="CHEBI:62727"/>
        <dbReference type="ChEBI" id="CHEBI:71302"/>
        <dbReference type="ChEBI" id="CHEBI:456215"/>
        <dbReference type="EC" id="2.10.1.1"/>
    </reaction>
</comment>
<dbReference type="GO" id="GO:0046872">
    <property type="term" value="F:metal ion binding"/>
    <property type="evidence" value="ECO:0007669"/>
    <property type="project" value="UniProtKB-KW"/>
</dbReference>
<dbReference type="Gene3D" id="2.40.340.10">
    <property type="entry name" value="MoeA, C-terminal, domain IV"/>
    <property type="match status" value="1"/>
</dbReference>
<dbReference type="PANTHER" id="PTHR10192">
    <property type="entry name" value="MOLYBDOPTERIN BIOSYNTHESIS PROTEIN"/>
    <property type="match status" value="1"/>
</dbReference>